<dbReference type="Pfam" id="PF12728">
    <property type="entry name" value="HTH_17"/>
    <property type="match status" value="1"/>
</dbReference>
<name>A0ABT5UKU5_9GAMM</name>
<proteinExistence type="predicted"/>
<dbReference type="Proteomes" id="UP001528823">
    <property type="component" value="Unassembled WGS sequence"/>
</dbReference>
<reference evidence="2 3" key="1">
    <citation type="submission" date="2022-11" db="EMBL/GenBank/DDBJ databases">
        <title>Spartinivicinus poritis sp. nov., isolated from scleractinian coral Porites lutea.</title>
        <authorList>
            <person name="Zhang G."/>
            <person name="Cai L."/>
            <person name="Wei Q."/>
        </authorList>
    </citation>
    <scope>NUCLEOTIDE SEQUENCE [LARGE SCALE GENOMIC DNA]</scope>
    <source>
        <strain evidence="2 3">A2-2</strain>
    </source>
</reference>
<protein>
    <submittedName>
        <fullName evidence="2">Excisionase family DNA-binding protein</fullName>
    </submittedName>
</protein>
<evidence type="ECO:0000259" key="1">
    <source>
        <dbReference type="Pfam" id="PF12728"/>
    </source>
</evidence>
<dbReference type="InterPro" id="IPR041657">
    <property type="entry name" value="HTH_17"/>
</dbReference>
<evidence type="ECO:0000313" key="2">
    <source>
        <dbReference type="EMBL" id="MDE1466003.1"/>
    </source>
</evidence>
<accession>A0ABT5UKU5</accession>
<keyword evidence="3" id="KW-1185">Reference proteome</keyword>
<dbReference type="NCBIfam" id="TIGR01764">
    <property type="entry name" value="excise"/>
    <property type="match status" value="1"/>
</dbReference>
<gene>
    <name evidence="2" type="ORF">ORQ98_29015</name>
</gene>
<dbReference type="EMBL" id="JAPMOU010000117">
    <property type="protein sequence ID" value="MDE1466003.1"/>
    <property type="molecule type" value="Genomic_DNA"/>
</dbReference>
<feature type="domain" description="Helix-turn-helix" evidence="1">
    <location>
        <begin position="81"/>
        <end position="127"/>
    </location>
</feature>
<dbReference type="RefSeq" id="WP_274692301.1">
    <property type="nucleotide sequence ID" value="NZ_JAPMOU010000117.1"/>
</dbReference>
<organism evidence="2 3">
    <name type="scientific">Spartinivicinus poritis</name>
    <dbReference type="NCBI Taxonomy" id="2994640"/>
    <lineage>
        <taxon>Bacteria</taxon>
        <taxon>Pseudomonadati</taxon>
        <taxon>Pseudomonadota</taxon>
        <taxon>Gammaproteobacteria</taxon>
        <taxon>Oceanospirillales</taxon>
        <taxon>Zooshikellaceae</taxon>
        <taxon>Spartinivicinus</taxon>
    </lineage>
</organism>
<sequence>MQAIESKLPSAEAAAIAKASSQELSAFIETKAEIQELSITDAAGIAHKVAMPVTALRLLVDVLTQLGDGNTVKLVPIHAELTTQEGADLLNISRPTFIKLLDDGVIPFTYTGNRRKVLYVDVRNYQKKLELDRLSTLEKLSVYSKTGPI</sequence>
<comment type="caution">
    <text evidence="2">The sequence shown here is derived from an EMBL/GenBank/DDBJ whole genome shotgun (WGS) entry which is preliminary data.</text>
</comment>
<keyword evidence="2" id="KW-0238">DNA-binding</keyword>
<evidence type="ECO:0000313" key="3">
    <source>
        <dbReference type="Proteomes" id="UP001528823"/>
    </source>
</evidence>
<dbReference type="GO" id="GO:0003677">
    <property type="term" value="F:DNA binding"/>
    <property type="evidence" value="ECO:0007669"/>
    <property type="project" value="UniProtKB-KW"/>
</dbReference>
<dbReference type="InterPro" id="IPR010093">
    <property type="entry name" value="SinI_DNA-bd"/>
</dbReference>